<evidence type="ECO:0000313" key="1">
    <source>
        <dbReference type="EMBL" id="KRN57427.1"/>
    </source>
</evidence>
<dbReference type="AlphaFoldDB" id="A0A0R2HXB0"/>
<dbReference type="eggNOG" id="ENOG5032SMJ">
    <property type="taxonomic scope" value="Bacteria"/>
</dbReference>
<sequence>MEITKELNVSAQYFYDRVMESVLYDIRVHTKKALRRNQLAGFTYKKQFNKTSTGKIVITEMVDNEAYAFTTETVKNKFEVAYKIEALDANRCRIHYEEKMESFGTIQNLNDQLLGIILGYFRKRNMKKMLTSIEVTN</sequence>
<dbReference type="Pfam" id="PF11687">
    <property type="entry name" value="DUF3284"/>
    <property type="match status" value="1"/>
</dbReference>
<dbReference type="Proteomes" id="UP000051658">
    <property type="component" value="Unassembled WGS sequence"/>
</dbReference>
<dbReference type="PATRIC" id="fig|1449336.4.peg.417"/>
<gene>
    <name evidence="1" type="ORF">IV74_GL000410</name>
</gene>
<dbReference type="EMBL" id="JQBS01000007">
    <property type="protein sequence ID" value="KRN57427.1"/>
    <property type="molecule type" value="Genomic_DNA"/>
</dbReference>
<comment type="caution">
    <text evidence="1">The sequence shown here is derived from an EMBL/GenBank/DDBJ whole genome shotgun (WGS) entry which is preliminary data.</text>
</comment>
<name>A0A0R2HXB0_CARDV</name>
<proteinExistence type="predicted"/>
<protein>
    <recommendedName>
        <fullName evidence="3">DUF3284 domain-containing protein</fullName>
    </recommendedName>
</protein>
<accession>A0A0R2HXB0</accession>
<reference evidence="1 2" key="1">
    <citation type="journal article" date="2015" name="Genome Announc.">
        <title>Expanding the biotechnology potential of lactobacilli through comparative genomics of 213 strains and associated genera.</title>
        <authorList>
            <person name="Sun Z."/>
            <person name="Harris H.M."/>
            <person name="McCann A."/>
            <person name="Guo C."/>
            <person name="Argimon S."/>
            <person name="Zhang W."/>
            <person name="Yang X."/>
            <person name="Jeffery I.B."/>
            <person name="Cooney J.C."/>
            <person name="Kagawa T.F."/>
            <person name="Liu W."/>
            <person name="Song Y."/>
            <person name="Salvetti E."/>
            <person name="Wrobel A."/>
            <person name="Rasinkangas P."/>
            <person name="Parkhill J."/>
            <person name="Rea M.C."/>
            <person name="O'Sullivan O."/>
            <person name="Ritari J."/>
            <person name="Douillard F.P."/>
            <person name="Paul Ross R."/>
            <person name="Yang R."/>
            <person name="Briner A.E."/>
            <person name="Felis G.E."/>
            <person name="de Vos W.M."/>
            <person name="Barrangou R."/>
            <person name="Klaenhammer T.R."/>
            <person name="Caufield P.W."/>
            <person name="Cui Y."/>
            <person name="Zhang H."/>
            <person name="O'Toole P.W."/>
        </authorList>
    </citation>
    <scope>NUCLEOTIDE SEQUENCE [LARGE SCALE GENOMIC DNA]</scope>
    <source>
        <strain evidence="1 2">DSM 20623</strain>
    </source>
</reference>
<dbReference type="InterPro" id="IPR021701">
    <property type="entry name" value="DUF3284"/>
</dbReference>
<evidence type="ECO:0000313" key="2">
    <source>
        <dbReference type="Proteomes" id="UP000051658"/>
    </source>
</evidence>
<dbReference type="GeneID" id="89588403"/>
<organism evidence="1 2">
    <name type="scientific">Carnobacterium divergens DSM 20623</name>
    <dbReference type="NCBI Taxonomy" id="1449336"/>
    <lineage>
        <taxon>Bacteria</taxon>
        <taxon>Bacillati</taxon>
        <taxon>Bacillota</taxon>
        <taxon>Bacilli</taxon>
        <taxon>Lactobacillales</taxon>
        <taxon>Carnobacteriaceae</taxon>
        <taxon>Carnobacterium</taxon>
    </lineage>
</organism>
<evidence type="ECO:0008006" key="3">
    <source>
        <dbReference type="Google" id="ProtNLM"/>
    </source>
</evidence>
<dbReference type="RefSeq" id="WP_034570812.1">
    <property type="nucleotide sequence ID" value="NZ_JQBS01000007.1"/>
</dbReference>
<keyword evidence="2" id="KW-1185">Reference proteome</keyword>